<evidence type="ECO:0000313" key="4">
    <source>
        <dbReference type="Proteomes" id="UP000238916"/>
    </source>
</evidence>
<accession>A0A2U3LH93</accession>
<gene>
    <name evidence="3" type="ORF">SBF1_50070</name>
</gene>
<dbReference type="SMART" id="SM00530">
    <property type="entry name" value="HTH_XRE"/>
    <property type="match status" value="1"/>
</dbReference>
<evidence type="ECO:0000256" key="1">
    <source>
        <dbReference type="ARBA" id="ARBA00023125"/>
    </source>
</evidence>
<reference evidence="4" key="1">
    <citation type="submission" date="2018-02" db="EMBL/GenBank/DDBJ databases">
        <authorList>
            <person name="Hausmann B."/>
        </authorList>
    </citation>
    <scope>NUCLEOTIDE SEQUENCE [LARGE SCALE GENOMIC DNA]</scope>
    <source>
        <strain evidence="4">Peat soil MAG SbF1</strain>
    </source>
</reference>
<dbReference type="PANTHER" id="PTHR46558:SF4">
    <property type="entry name" value="DNA-BIDING PHAGE PROTEIN"/>
    <property type="match status" value="1"/>
</dbReference>
<dbReference type="InterPro" id="IPR001387">
    <property type="entry name" value="Cro/C1-type_HTH"/>
</dbReference>
<feature type="domain" description="HTH cro/C1-type" evidence="2">
    <location>
        <begin position="11"/>
        <end position="65"/>
    </location>
</feature>
<dbReference type="CDD" id="cd00093">
    <property type="entry name" value="HTH_XRE"/>
    <property type="match status" value="1"/>
</dbReference>
<dbReference type="GO" id="GO:0003677">
    <property type="term" value="F:DNA binding"/>
    <property type="evidence" value="ECO:0007669"/>
    <property type="project" value="UniProtKB-KW"/>
</dbReference>
<evidence type="ECO:0000313" key="3">
    <source>
        <dbReference type="EMBL" id="SPF51186.1"/>
    </source>
</evidence>
<name>A0A2U3LH93_9FIRM</name>
<dbReference type="PROSITE" id="PS50943">
    <property type="entry name" value="HTH_CROC1"/>
    <property type="match status" value="1"/>
</dbReference>
<dbReference type="OrthoDB" id="2187867at2"/>
<dbReference type="Gene3D" id="1.10.260.40">
    <property type="entry name" value="lambda repressor-like DNA-binding domains"/>
    <property type="match status" value="1"/>
</dbReference>
<proteinExistence type="predicted"/>
<dbReference type="EMBL" id="OMOF01000445">
    <property type="protein sequence ID" value="SPF51186.1"/>
    <property type="molecule type" value="Genomic_DNA"/>
</dbReference>
<keyword evidence="1" id="KW-0238">DNA-binding</keyword>
<protein>
    <submittedName>
        <fullName evidence="3">Uncharacterized HTH-type transcriptional regulator AF_1793</fullName>
    </submittedName>
</protein>
<dbReference type="Proteomes" id="UP000238916">
    <property type="component" value="Unassembled WGS sequence"/>
</dbReference>
<evidence type="ECO:0000259" key="2">
    <source>
        <dbReference type="PROSITE" id="PS50943"/>
    </source>
</evidence>
<dbReference type="InterPro" id="IPR010982">
    <property type="entry name" value="Lambda_DNA-bd_dom_sf"/>
</dbReference>
<organism evidence="3 4">
    <name type="scientific">Candidatus Desulfosporosinus infrequens</name>
    <dbReference type="NCBI Taxonomy" id="2043169"/>
    <lineage>
        <taxon>Bacteria</taxon>
        <taxon>Bacillati</taxon>
        <taxon>Bacillota</taxon>
        <taxon>Clostridia</taxon>
        <taxon>Eubacteriales</taxon>
        <taxon>Desulfitobacteriaceae</taxon>
        <taxon>Desulfosporosinus</taxon>
    </lineage>
</organism>
<dbReference type="AlphaFoldDB" id="A0A2U3LH93"/>
<sequence length="72" mass="7976">MLKIKTDRAKLAELRIRKGVSIADLAKKVGVSKESIYAIEKGRFNPSPATAKKIAEELDIPYDDIFSLVEGE</sequence>
<dbReference type="Pfam" id="PF01381">
    <property type="entry name" value="HTH_3"/>
    <property type="match status" value="1"/>
</dbReference>
<dbReference type="SUPFAM" id="SSF47413">
    <property type="entry name" value="lambda repressor-like DNA-binding domains"/>
    <property type="match status" value="1"/>
</dbReference>
<dbReference type="PANTHER" id="PTHR46558">
    <property type="entry name" value="TRACRIPTIONAL REGULATORY PROTEIN-RELATED-RELATED"/>
    <property type="match status" value="1"/>
</dbReference>